<evidence type="ECO:0000256" key="3">
    <source>
        <dbReference type="ARBA" id="ARBA00022989"/>
    </source>
</evidence>
<dbReference type="SUPFAM" id="SSF81321">
    <property type="entry name" value="Family A G protein-coupled receptor-like"/>
    <property type="match status" value="1"/>
</dbReference>
<feature type="transmembrane region" description="Helical" evidence="8">
    <location>
        <begin position="134"/>
        <end position="152"/>
    </location>
</feature>
<dbReference type="PANTHER" id="PTHR24243">
    <property type="entry name" value="G-PROTEIN COUPLED RECEPTOR"/>
    <property type="match status" value="1"/>
</dbReference>
<comment type="caution">
    <text evidence="10">The sequence shown here is derived from an EMBL/GenBank/DDBJ whole genome shotgun (WGS) entry which is preliminary data.</text>
</comment>
<evidence type="ECO:0000313" key="11">
    <source>
        <dbReference type="EMBL" id="CAF3794704.1"/>
    </source>
</evidence>
<feature type="transmembrane region" description="Helical" evidence="8">
    <location>
        <begin position="16"/>
        <end position="37"/>
    </location>
</feature>
<evidence type="ECO:0000256" key="7">
    <source>
        <dbReference type="ARBA" id="ARBA00023224"/>
    </source>
</evidence>
<feature type="transmembrane region" description="Helical" evidence="8">
    <location>
        <begin position="271"/>
        <end position="293"/>
    </location>
</feature>
<feature type="transmembrane region" description="Helical" evidence="8">
    <location>
        <begin position="49"/>
        <end position="71"/>
    </location>
</feature>
<dbReference type="Proteomes" id="UP000663874">
    <property type="component" value="Unassembled WGS sequence"/>
</dbReference>
<feature type="domain" description="G-protein coupled receptors family 1 profile" evidence="9">
    <location>
        <begin position="29"/>
        <end position="298"/>
    </location>
</feature>
<evidence type="ECO:0000256" key="5">
    <source>
        <dbReference type="ARBA" id="ARBA00023136"/>
    </source>
</evidence>
<dbReference type="Pfam" id="PF00001">
    <property type="entry name" value="7tm_1"/>
    <property type="match status" value="1"/>
</dbReference>
<evidence type="ECO:0000256" key="1">
    <source>
        <dbReference type="ARBA" id="ARBA00004141"/>
    </source>
</evidence>
<dbReference type="GO" id="GO:0005886">
    <property type="term" value="C:plasma membrane"/>
    <property type="evidence" value="ECO:0007669"/>
    <property type="project" value="TreeGrafter"/>
</dbReference>
<dbReference type="EMBL" id="CAJNOU010002681">
    <property type="protein sequence ID" value="CAF1341015.1"/>
    <property type="molecule type" value="Genomic_DNA"/>
</dbReference>
<name>A0A815GMS6_9BILA</name>
<keyword evidence="5 8" id="KW-0472">Membrane</keyword>
<feature type="transmembrane region" description="Helical" evidence="8">
    <location>
        <begin position="230"/>
        <end position="251"/>
    </location>
</feature>
<keyword evidence="4" id="KW-0297">G-protein coupled receptor</keyword>
<evidence type="ECO:0000256" key="4">
    <source>
        <dbReference type="ARBA" id="ARBA00023040"/>
    </source>
</evidence>
<dbReference type="InterPro" id="IPR017452">
    <property type="entry name" value="GPCR_Rhodpsn_7TM"/>
</dbReference>
<dbReference type="EMBL" id="CAJOBE010002041">
    <property type="protein sequence ID" value="CAF3794704.1"/>
    <property type="molecule type" value="Genomic_DNA"/>
</dbReference>
<evidence type="ECO:0000313" key="10">
    <source>
        <dbReference type="EMBL" id="CAF1341015.1"/>
    </source>
</evidence>
<evidence type="ECO:0000256" key="8">
    <source>
        <dbReference type="SAM" id="Phobius"/>
    </source>
</evidence>
<feature type="transmembrane region" description="Helical" evidence="8">
    <location>
        <begin position="91"/>
        <end position="114"/>
    </location>
</feature>
<evidence type="ECO:0000259" key="9">
    <source>
        <dbReference type="PROSITE" id="PS50262"/>
    </source>
</evidence>
<organism evidence="10 12">
    <name type="scientific">Rotaria sordida</name>
    <dbReference type="NCBI Taxonomy" id="392033"/>
    <lineage>
        <taxon>Eukaryota</taxon>
        <taxon>Metazoa</taxon>
        <taxon>Spiralia</taxon>
        <taxon>Gnathifera</taxon>
        <taxon>Rotifera</taxon>
        <taxon>Eurotatoria</taxon>
        <taxon>Bdelloidea</taxon>
        <taxon>Philodinida</taxon>
        <taxon>Philodinidae</taxon>
        <taxon>Rotaria</taxon>
    </lineage>
</organism>
<gene>
    <name evidence="11" type="ORF">FNK824_LOCUS14646</name>
    <name evidence="10" type="ORF">SEV965_LOCUS28343</name>
</gene>
<evidence type="ECO:0000256" key="6">
    <source>
        <dbReference type="ARBA" id="ARBA00023170"/>
    </source>
</evidence>
<proteinExistence type="predicted"/>
<keyword evidence="2 8" id="KW-0812">Transmembrane</keyword>
<accession>A0A815GMS6</accession>
<evidence type="ECO:0000313" key="12">
    <source>
        <dbReference type="Proteomes" id="UP000663889"/>
    </source>
</evidence>
<keyword evidence="6" id="KW-0675">Receptor</keyword>
<comment type="subcellular location">
    <subcellularLocation>
        <location evidence="1">Membrane</location>
        <topology evidence="1">Multi-pass membrane protein</topology>
    </subcellularLocation>
</comment>
<evidence type="ECO:0000256" key="2">
    <source>
        <dbReference type="ARBA" id="ARBA00022692"/>
    </source>
</evidence>
<dbReference type="InterPro" id="IPR000276">
    <property type="entry name" value="GPCR_Rhodpsn"/>
</dbReference>
<keyword evidence="7" id="KW-0807">Transducer</keyword>
<dbReference type="PROSITE" id="PS50262">
    <property type="entry name" value="G_PROTEIN_RECEP_F1_2"/>
    <property type="match status" value="1"/>
</dbReference>
<reference evidence="10" key="1">
    <citation type="submission" date="2021-02" db="EMBL/GenBank/DDBJ databases">
        <authorList>
            <person name="Nowell W R."/>
        </authorList>
    </citation>
    <scope>NUCLEOTIDE SEQUENCE</scope>
</reference>
<dbReference type="PANTHER" id="PTHR24243:SF230">
    <property type="entry name" value="G-PROTEIN COUPLED RECEPTORS FAMILY 1 PROFILE DOMAIN-CONTAINING PROTEIN"/>
    <property type="match status" value="1"/>
</dbReference>
<dbReference type="Gene3D" id="1.20.1070.10">
    <property type="entry name" value="Rhodopsin 7-helix transmembrane proteins"/>
    <property type="match status" value="1"/>
</dbReference>
<dbReference type="AlphaFoldDB" id="A0A815GMS6"/>
<dbReference type="Proteomes" id="UP000663889">
    <property type="component" value="Unassembled WGS sequence"/>
</dbReference>
<keyword evidence="3 8" id="KW-1133">Transmembrane helix</keyword>
<feature type="transmembrane region" description="Helical" evidence="8">
    <location>
        <begin position="172"/>
        <end position="198"/>
    </location>
</feature>
<sequence>MTTVQTLNTISQQINIYLGTIMFIFGIIGCLWNILIFRHYSLRLSSCCVYMSIGSLASLIQIIFGLLFRILDKGFQLDWTSTNIGWCKMRNYITQCASLTALSCFVWATIDRFFSTCRQIKWRSFNSVHIAKEVCLLTIIIWMLTAIPTLIYTKPIKPEQFCGSSSFIWSMISIYFFNLFCYGIFPWLFMSIFGILTLKHLRQTHRQRINPLRLTILTRMANIDHQLTSMLFLQIIISIISSLPYCIQNIYDNLTSTIIKNEYRRAQENLFLQIARLTFYFNYISMFYVNYLSSPIFRHVSKKVLINLFKNKDDVSRDITIINHQISEIQIQGKHIKMSTIQTPYVISRL</sequence>
<protein>
    <recommendedName>
        <fullName evidence="9">G-protein coupled receptors family 1 profile domain-containing protein</fullName>
    </recommendedName>
</protein>
<dbReference type="GO" id="GO:0004930">
    <property type="term" value="F:G protein-coupled receptor activity"/>
    <property type="evidence" value="ECO:0007669"/>
    <property type="project" value="UniProtKB-KW"/>
</dbReference>